<organism evidence="1 2">
    <name type="scientific">Marssonina brunnea f. sp. multigermtubi (strain MB_m1)</name>
    <name type="common">Marssonina leaf spot fungus</name>
    <dbReference type="NCBI Taxonomy" id="1072389"/>
    <lineage>
        <taxon>Eukaryota</taxon>
        <taxon>Fungi</taxon>
        <taxon>Dikarya</taxon>
        <taxon>Ascomycota</taxon>
        <taxon>Pezizomycotina</taxon>
        <taxon>Leotiomycetes</taxon>
        <taxon>Helotiales</taxon>
        <taxon>Drepanopezizaceae</taxon>
        <taxon>Drepanopeziza</taxon>
    </lineage>
</organism>
<dbReference type="AlphaFoldDB" id="K1WNP1"/>
<evidence type="ECO:0008006" key="3">
    <source>
        <dbReference type="Google" id="ProtNLM"/>
    </source>
</evidence>
<dbReference type="KEGG" id="mbe:MBM_02527"/>
<dbReference type="HOGENOM" id="CLU_047435_2_0_1"/>
<dbReference type="PANTHER" id="PTHR36142:SF5">
    <property type="entry name" value="METALLO-BETA-LACTAMASE DOMAIN-CONTAINING PROTEIN"/>
    <property type="match status" value="1"/>
</dbReference>
<gene>
    <name evidence="1" type="ORF">MBM_02527</name>
</gene>
<dbReference type="eggNOG" id="ENOG502S7AM">
    <property type="taxonomic scope" value="Eukaryota"/>
</dbReference>
<keyword evidence="2" id="KW-1185">Reference proteome</keyword>
<protein>
    <recommendedName>
        <fullName evidence="3">Beta-lactamase superfamily domain-containing protein</fullName>
    </recommendedName>
</protein>
<proteinExistence type="predicted"/>
<name>K1WNP1_MARBU</name>
<accession>K1WNP1</accession>
<dbReference type="InterPro" id="IPR036866">
    <property type="entry name" value="RibonucZ/Hydroxyglut_hydro"/>
</dbReference>
<dbReference type="OrthoDB" id="332863at2759"/>
<reference evidence="1 2" key="1">
    <citation type="journal article" date="2012" name="BMC Genomics">
        <title>Sequencing the genome of Marssonina brunnea reveals fungus-poplar co-evolution.</title>
        <authorList>
            <person name="Zhu S."/>
            <person name="Cao Y.-Z."/>
            <person name="Jiang C."/>
            <person name="Tan B.-Y."/>
            <person name="Wang Z."/>
            <person name="Feng S."/>
            <person name="Zhang L."/>
            <person name="Su X.-H."/>
            <person name="Brejova B."/>
            <person name="Vinar T."/>
            <person name="Xu M."/>
            <person name="Wang M.-X."/>
            <person name="Zhang S.-G."/>
            <person name="Huang M.-R."/>
            <person name="Wu R."/>
            <person name="Zhou Y."/>
        </authorList>
    </citation>
    <scope>NUCLEOTIDE SEQUENCE [LARGE SCALE GENOMIC DNA]</scope>
    <source>
        <strain evidence="1 2">MB_m1</strain>
    </source>
</reference>
<dbReference type="RefSeq" id="XP_007290416.1">
    <property type="nucleotide sequence ID" value="XM_007290354.1"/>
</dbReference>
<dbReference type="Proteomes" id="UP000006753">
    <property type="component" value="Unassembled WGS sequence"/>
</dbReference>
<evidence type="ECO:0000313" key="2">
    <source>
        <dbReference type="Proteomes" id="UP000006753"/>
    </source>
</evidence>
<dbReference type="InParanoid" id="K1WNP1"/>
<sequence length="398" mass="44119">MSLTIKHLNSDASFLLTFQPIPCCPPCPDQQANSFKILLDPWLSGPSKVLNSRFSIVRHKFDACVRSLNELDEVDLVVISQSKSDHCHKETLTQLPRTGGKTLILAEPAAAKLIRGWNYFAPEKVITLPKFEESRPCKRSAIYRIPIPSAYRDGRPGEVTIASLAQKADLTRLHSAIGITYLPPVDEQVHEMTPPAAPSSSISHTTGDRALSLIHAPHGISYKTLRPYARSHLIPQEAFPLTALLHCFHRIQNSWYLGGNICSGLPGGIEVAQKLRAQVWISAHDGEKDVRGLANRNLVVQRFEREEVEKEVSPRGDKFPNSSGTEAVVLGVGEEMYLVHLPGNDDEYKRSYIGCTPIHVGIGENVAAGFRKNVARAQPHNLKCYNPRNSLVQQHLLC</sequence>
<dbReference type="PANTHER" id="PTHR36142">
    <property type="entry name" value="METALLO-HYDROLASE/OXIDOREDUCTASE SUPERFAMILY PROTEIN"/>
    <property type="match status" value="1"/>
</dbReference>
<dbReference type="Gene3D" id="3.60.15.10">
    <property type="entry name" value="Ribonuclease Z/Hydroxyacylglutathione hydrolase-like"/>
    <property type="match status" value="1"/>
</dbReference>
<dbReference type="GeneID" id="18758462"/>
<evidence type="ECO:0000313" key="1">
    <source>
        <dbReference type="EMBL" id="EKD19290.1"/>
    </source>
</evidence>
<dbReference type="OMA" id="WIPAKRD"/>
<dbReference type="EMBL" id="JH921431">
    <property type="protein sequence ID" value="EKD19290.1"/>
    <property type="molecule type" value="Genomic_DNA"/>
</dbReference>